<dbReference type="Gene3D" id="1.10.630.10">
    <property type="entry name" value="Cytochrome P450"/>
    <property type="match status" value="1"/>
</dbReference>
<keyword evidence="6" id="KW-0408">Iron</keyword>
<dbReference type="SUPFAM" id="SSF48264">
    <property type="entry name" value="Cytochrome P450"/>
    <property type="match status" value="1"/>
</dbReference>
<keyword evidence="8" id="KW-0812">Transmembrane</keyword>
<comment type="cofactor">
    <cofactor evidence="1">
        <name>heme</name>
        <dbReference type="ChEBI" id="CHEBI:30413"/>
    </cofactor>
</comment>
<evidence type="ECO:0000256" key="8">
    <source>
        <dbReference type="SAM" id="Phobius"/>
    </source>
</evidence>
<dbReference type="GO" id="GO:0004497">
    <property type="term" value="F:monooxygenase activity"/>
    <property type="evidence" value="ECO:0007669"/>
    <property type="project" value="UniProtKB-KW"/>
</dbReference>
<keyword evidence="3" id="KW-0349">Heme</keyword>
<evidence type="ECO:0000256" key="1">
    <source>
        <dbReference type="ARBA" id="ARBA00001971"/>
    </source>
</evidence>
<dbReference type="GO" id="GO:0020037">
    <property type="term" value="F:heme binding"/>
    <property type="evidence" value="ECO:0007669"/>
    <property type="project" value="InterPro"/>
</dbReference>
<keyword evidence="8" id="KW-0472">Membrane</keyword>
<sequence>MALIGIIEIILAAICYSIGFWLSNRRELIWNWPFVGMLPSLLAHVHDFHVWSKDKIERSGGTFLFKGPWLTNMDMIGTCDPANVKHIMSTKFHKYPKGHEFREMFEIFGDGLFNSDSDLWKHQRKIATPTCGSIKGRLRLDSFIMIVFAIFLSKRYMISYTRGLYRSSNSFIKKIGFLTYKICFIDLLWMLIQYSQQVMTEKCFLLNFQKMNFLLL</sequence>
<dbReference type="InterPro" id="IPR036396">
    <property type="entry name" value="Cyt_P450_sf"/>
</dbReference>
<protein>
    <recommendedName>
        <fullName evidence="11">Cytochrome P450</fullName>
    </recommendedName>
</protein>
<dbReference type="GO" id="GO:0016705">
    <property type="term" value="F:oxidoreductase activity, acting on paired donors, with incorporation or reduction of molecular oxygen"/>
    <property type="evidence" value="ECO:0007669"/>
    <property type="project" value="InterPro"/>
</dbReference>
<evidence type="ECO:0000256" key="4">
    <source>
        <dbReference type="ARBA" id="ARBA00022723"/>
    </source>
</evidence>
<evidence type="ECO:0000256" key="6">
    <source>
        <dbReference type="ARBA" id="ARBA00023004"/>
    </source>
</evidence>
<feature type="transmembrane region" description="Helical" evidence="8">
    <location>
        <begin position="142"/>
        <end position="159"/>
    </location>
</feature>
<gene>
    <name evidence="9" type="ORF">JCGZ_09415</name>
</gene>
<dbReference type="PANTHER" id="PTHR24296">
    <property type="entry name" value="CYTOCHROME P450"/>
    <property type="match status" value="1"/>
</dbReference>
<keyword evidence="4" id="KW-0479">Metal-binding</keyword>
<keyword evidence="5" id="KW-0560">Oxidoreductase</keyword>
<comment type="similarity">
    <text evidence="2">Belongs to the cytochrome P450 family.</text>
</comment>
<dbReference type="OrthoDB" id="1470350at2759"/>
<dbReference type="AlphaFoldDB" id="A0A067KGC3"/>
<reference evidence="9 10" key="1">
    <citation type="journal article" date="2014" name="PLoS ONE">
        <title>Global Analysis of Gene Expression Profiles in Physic Nut (Jatropha curcas L.) Seedlings Exposed to Salt Stress.</title>
        <authorList>
            <person name="Zhang L."/>
            <person name="Zhang C."/>
            <person name="Wu P."/>
            <person name="Chen Y."/>
            <person name="Li M."/>
            <person name="Jiang H."/>
            <person name="Wu G."/>
        </authorList>
    </citation>
    <scope>NUCLEOTIDE SEQUENCE [LARGE SCALE GENOMIC DNA]</scope>
    <source>
        <strain evidence="10">cv. GZQX0401</strain>
        <tissue evidence="9">Young leaves</tissue>
    </source>
</reference>
<keyword evidence="8" id="KW-1133">Transmembrane helix</keyword>
<evidence type="ECO:0000313" key="9">
    <source>
        <dbReference type="EMBL" id="KDP35256.1"/>
    </source>
</evidence>
<feature type="transmembrane region" description="Helical" evidence="8">
    <location>
        <begin position="171"/>
        <end position="192"/>
    </location>
</feature>
<evidence type="ECO:0000256" key="7">
    <source>
        <dbReference type="ARBA" id="ARBA00023033"/>
    </source>
</evidence>
<name>A0A067KGC3_JATCU</name>
<dbReference type="Proteomes" id="UP000027138">
    <property type="component" value="Unassembled WGS sequence"/>
</dbReference>
<keyword evidence="10" id="KW-1185">Reference proteome</keyword>
<accession>A0A067KGC3</accession>
<evidence type="ECO:0000256" key="3">
    <source>
        <dbReference type="ARBA" id="ARBA00022617"/>
    </source>
</evidence>
<keyword evidence="7" id="KW-0503">Monooxygenase</keyword>
<evidence type="ECO:0008006" key="11">
    <source>
        <dbReference type="Google" id="ProtNLM"/>
    </source>
</evidence>
<dbReference type="GO" id="GO:0005506">
    <property type="term" value="F:iron ion binding"/>
    <property type="evidence" value="ECO:0007669"/>
    <property type="project" value="InterPro"/>
</dbReference>
<organism evidence="9 10">
    <name type="scientific">Jatropha curcas</name>
    <name type="common">Barbados nut</name>
    <dbReference type="NCBI Taxonomy" id="180498"/>
    <lineage>
        <taxon>Eukaryota</taxon>
        <taxon>Viridiplantae</taxon>
        <taxon>Streptophyta</taxon>
        <taxon>Embryophyta</taxon>
        <taxon>Tracheophyta</taxon>
        <taxon>Spermatophyta</taxon>
        <taxon>Magnoliopsida</taxon>
        <taxon>eudicotyledons</taxon>
        <taxon>Gunneridae</taxon>
        <taxon>Pentapetalae</taxon>
        <taxon>rosids</taxon>
        <taxon>fabids</taxon>
        <taxon>Malpighiales</taxon>
        <taxon>Euphorbiaceae</taxon>
        <taxon>Crotonoideae</taxon>
        <taxon>Jatropheae</taxon>
        <taxon>Jatropha</taxon>
    </lineage>
</organism>
<evidence type="ECO:0000256" key="5">
    <source>
        <dbReference type="ARBA" id="ARBA00023002"/>
    </source>
</evidence>
<proteinExistence type="inferred from homology"/>
<dbReference type="EMBL" id="KK914490">
    <property type="protein sequence ID" value="KDP35256.1"/>
    <property type="molecule type" value="Genomic_DNA"/>
</dbReference>
<evidence type="ECO:0000256" key="2">
    <source>
        <dbReference type="ARBA" id="ARBA00010617"/>
    </source>
</evidence>
<evidence type="ECO:0000313" key="10">
    <source>
        <dbReference type="Proteomes" id="UP000027138"/>
    </source>
</evidence>
<feature type="transmembrane region" description="Helical" evidence="8">
    <location>
        <begin position="6"/>
        <end position="23"/>
    </location>
</feature>